<dbReference type="AlphaFoldDB" id="A0AAJ1V9C1"/>
<dbReference type="InterPro" id="IPR000525">
    <property type="entry name" value="Initiator_Rep_WH1"/>
</dbReference>
<dbReference type="InterPro" id="IPR036388">
    <property type="entry name" value="WH-like_DNA-bd_sf"/>
</dbReference>
<evidence type="ECO:0000256" key="1">
    <source>
        <dbReference type="ARBA" id="ARBA00038283"/>
    </source>
</evidence>
<organism evidence="3 4">
    <name type="scientific">Empedobacter brevis</name>
    <dbReference type="NCBI Taxonomy" id="247"/>
    <lineage>
        <taxon>Bacteria</taxon>
        <taxon>Pseudomonadati</taxon>
        <taxon>Bacteroidota</taxon>
        <taxon>Flavobacteriia</taxon>
        <taxon>Flavobacteriales</taxon>
        <taxon>Weeksellaceae</taxon>
        <taxon>Empedobacter</taxon>
    </lineage>
</organism>
<dbReference type="GO" id="GO:0003887">
    <property type="term" value="F:DNA-directed DNA polymerase activity"/>
    <property type="evidence" value="ECO:0007669"/>
    <property type="project" value="InterPro"/>
</dbReference>
<dbReference type="SUPFAM" id="SSF46785">
    <property type="entry name" value="Winged helix' DNA-binding domain"/>
    <property type="match status" value="2"/>
</dbReference>
<dbReference type="Pfam" id="PF21205">
    <property type="entry name" value="Rep3_C"/>
    <property type="match status" value="1"/>
</dbReference>
<name>A0AAJ1V9C1_9FLAO</name>
<proteinExistence type="inferred from homology"/>
<dbReference type="EMBL" id="JACAGJ010000018">
    <property type="protein sequence ID" value="MDM1074344.1"/>
    <property type="molecule type" value="Genomic_DNA"/>
</dbReference>
<evidence type="ECO:0000313" key="3">
    <source>
        <dbReference type="EMBL" id="MDM1074344.1"/>
    </source>
</evidence>
<sequence length="344" mass="41086">MSKINNKEVLQSYILTTAKYDYSVYEKRILYRLVELFQGLLQNQKLNDKITIEQDNQCTSIVSMPIKLFLQNETDTNHIRIKSALRNLAKKFFEYEDENDWELISVISEPKIKKNTEIATFRINPKIVEAFLDFSKGFKKYELKVAMEFESVYTMRFYELLSNQKTPINYSIDKLKEIFNVTDKYRLTGGFIQKVIEPARKELDRCSPYTFHYEPIKTGRKITGIRFIPIHQPQFEDESLKKQKVMKQMSNRWFIPKNIEDYLKYNYEFTDKELSNNISLFENIYNNLSEEELLDFLVELKEQSVLYEIKNLKAYLIGSLKKKAEQLFENKYIKNDHNKNLDKS</sequence>
<reference evidence="3" key="1">
    <citation type="submission" date="2020-06" db="EMBL/GenBank/DDBJ databases">
        <authorList>
            <person name="Dong N."/>
        </authorList>
    </citation>
    <scope>NUCLEOTIDE SEQUENCE</scope>
    <source>
        <strain evidence="3">R655-4</strain>
    </source>
</reference>
<feature type="domain" description="Initiator Rep protein WH1" evidence="2">
    <location>
        <begin position="9"/>
        <end position="162"/>
    </location>
</feature>
<dbReference type="InterPro" id="IPR036390">
    <property type="entry name" value="WH_DNA-bd_sf"/>
</dbReference>
<evidence type="ECO:0000313" key="4">
    <source>
        <dbReference type="Proteomes" id="UP001170959"/>
    </source>
</evidence>
<evidence type="ECO:0000259" key="2">
    <source>
        <dbReference type="Pfam" id="PF01051"/>
    </source>
</evidence>
<protein>
    <submittedName>
        <fullName evidence="3">Replication initiation protein</fullName>
    </submittedName>
</protein>
<dbReference type="Gene3D" id="1.10.10.10">
    <property type="entry name" value="Winged helix-like DNA-binding domain superfamily/Winged helix DNA-binding domain"/>
    <property type="match status" value="2"/>
</dbReference>
<accession>A0AAJ1V9C1</accession>
<comment type="similarity">
    <text evidence="1">Belongs to the initiator RepB protein family.</text>
</comment>
<dbReference type="GO" id="GO:0006270">
    <property type="term" value="P:DNA replication initiation"/>
    <property type="evidence" value="ECO:0007669"/>
    <property type="project" value="InterPro"/>
</dbReference>
<reference evidence="3" key="2">
    <citation type="journal article" date="2022" name="Sci. Total Environ.">
        <title>Prevalence, transmission, and molecular epidemiology of tet(X)-positive bacteria among humans, animals, and environmental niches in China: An epidemiological, and genomic-based study.</title>
        <authorList>
            <person name="Dong N."/>
            <person name="Zeng Y."/>
            <person name="Cai C."/>
            <person name="Sun C."/>
            <person name="Lu J."/>
            <person name="Liu C."/>
            <person name="Zhou H."/>
            <person name="Sun Q."/>
            <person name="Shu L."/>
            <person name="Wang H."/>
            <person name="Wang Y."/>
            <person name="Wang S."/>
            <person name="Wu C."/>
            <person name="Chan E.W."/>
            <person name="Chen G."/>
            <person name="Shen Z."/>
            <person name="Chen S."/>
            <person name="Zhang R."/>
        </authorList>
    </citation>
    <scope>NUCLEOTIDE SEQUENCE</scope>
    <source>
        <strain evidence="3">R655-4</strain>
    </source>
</reference>
<dbReference type="Proteomes" id="UP001170959">
    <property type="component" value="Unassembled WGS sequence"/>
</dbReference>
<gene>
    <name evidence="3" type="ORF">HX001_17815</name>
</gene>
<dbReference type="RefSeq" id="WP_280038215.1">
    <property type="nucleotide sequence ID" value="NZ_JACAGJ010000018.1"/>
</dbReference>
<dbReference type="Pfam" id="PF01051">
    <property type="entry name" value="Rep3_N"/>
    <property type="match status" value="1"/>
</dbReference>
<comment type="caution">
    <text evidence="3">The sequence shown here is derived from an EMBL/GenBank/DDBJ whole genome shotgun (WGS) entry which is preliminary data.</text>
</comment>